<feature type="transmembrane region" description="Helical" evidence="1">
    <location>
        <begin position="12"/>
        <end position="33"/>
    </location>
</feature>
<comment type="caution">
    <text evidence="2">The sequence shown here is derived from an EMBL/GenBank/DDBJ whole genome shotgun (WGS) entry which is preliminary data.</text>
</comment>
<organism evidence="2 3">
    <name type="scientific">Thauera aminoaromatica</name>
    <dbReference type="NCBI Taxonomy" id="164330"/>
    <lineage>
        <taxon>Bacteria</taxon>
        <taxon>Pseudomonadati</taxon>
        <taxon>Pseudomonadota</taxon>
        <taxon>Betaproteobacteria</taxon>
        <taxon>Rhodocyclales</taxon>
        <taxon>Zoogloeaceae</taxon>
        <taxon>Thauera</taxon>
    </lineage>
</organism>
<feature type="transmembrane region" description="Helical" evidence="1">
    <location>
        <begin position="167"/>
        <end position="196"/>
    </location>
</feature>
<evidence type="ECO:0000256" key="1">
    <source>
        <dbReference type="SAM" id="Phobius"/>
    </source>
</evidence>
<dbReference type="AlphaFoldDB" id="A0A5C7SNC1"/>
<protein>
    <recommendedName>
        <fullName evidence="4">Oligosaccharide repeat unit polymerase</fullName>
    </recommendedName>
</protein>
<evidence type="ECO:0000313" key="3">
    <source>
        <dbReference type="Proteomes" id="UP000321192"/>
    </source>
</evidence>
<sequence length="429" mass="47380">MLQLLSRHRVFAVYLLSLGWLGASALIFALYAGRGGDNVAFIASVIAGVTLVYAGARWLARRLWPQWTQSPTERSTPPQLTPALRVLLVALVGLYAFIVTKHFALTGYVPMIEALSGGSELDVSIVRQGGYFDLPGFMRYASDYSAKALGPALLLVTYYFRSRLFWVVLAIGVFYSTGLFARILPIMLLAPLLLLMLTQQRWLHALGIAALLCFQLAFATAVASPVIREALQLPNIADRAPKAGEEGAYFSPGDVKIPKNLKLPPKRPDDWRHTSIVYSFYDRMLLVPGQVIDQWFQYYAEPERRERGCGYRLVAPMLGCSYVPIPSKLYATFYEDNVAQGMHGSLNAASFMTEYANFGPAGFLLSALMGGLLFAAVSLIYRNHPLALPMNLSLIVIAMETSLLTAINSGSGWLVMTAIFIVFFRLPAR</sequence>
<feature type="transmembrane region" description="Helical" evidence="1">
    <location>
        <begin position="202"/>
        <end position="223"/>
    </location>
</feature>
<keyword evidence="1" id="KW-1133">Transmembrane helix</keyword>
<keyword evidence="1" id="KW-0472">Membrane</keyword>
<feature type="transmembrane region" description="Helical" evidence="1">
    <location>
        <begin position="39"/>
        <end position="60"/>
    </location>
</feature>
<feature type="transmembrane region" description="Helical" evidence="1">
    <location>
        <begin position="401"/>
        <end position="424"/>
    </location>
</feature>
<reference evidence="2 3" key="1">
    <citation type="submission" date="2018-09" db="EMBL/GenBank/DDBJ databases">
        <title>Metagenome Assembled Genomes from an Advanced Water Purification Facility.</title>
        <authorList>
            <person name="Stamps B.W."/>
            <person name="Spear J.R."/>
        </authorList>
    </citation>
    <scope>NUCLEOTIDE SEQUENCE [LARGE SCALE GENOMIC DNA]</scope>
    <source>
        <strain evidence="2">Bin_27_1</strain>
    </source>
</reference>
<dbReference type="Proteomes" id="UP000321192">
    <property type="component" value="Unassembled WGS sequence"/>
</dbReference>
<accession>A0A5C7SNC1</accession>
<dbReference type="RefSeq" id="WP_276658604.1">
    <property type="nucleotide sequence ID" value="NZ_SSFD01000157.1"/>
</dbReference>
<feature type="transmembrane region" description="Helical" evidence="1">
    <location>
        <begin position="80"/>
        <end position="98"/>
    </location>
</feature>
<dbReference type="EMBL" id="SSFD01000157">
    <property type="protein sequence ID" value="TXH85127.1"/>
    <property type="molecule type" value="Genomic_DNA"/>
</dbReference>
<gene>
    <name evidence="2" type="ORF">E6Q80_10270</name>
</gene>
<proteinExistence type="predicted"/>
<evidence type="ECO:0008006" key="4">
    <source>
        <dbReference type="Google" id="ProtNLM"/>
    </source>
</evidence>
<name>A0A5C7SNC1_THASP</name>
<evidence type="ECO:0000313" key="2">
    <source>
        <dbReference type="EMBL" id="TXH85127.1"/>
    </source>
</evidence>
<keyword evidence="1" id="KW-0812">Transmembrane</keyword>
<feature type="transmembrane region" description="Helical" evidence="1">
    <location>
        <begin position="361"/>
        <end position="381"/>
    </location>
</feature>